<proteinExistence type="predicted"/>
<dbReference type="Proteomes" id="UP001239994">
    <property type="component" value="Unassembled WGS sequence"/>
</dbReference>
<evidence type="ECO:0000256" key="2">
    <source>
        <dbReference type="SAM" id="MobiDB-lite"/>
    </source>
</evidence>
<feature type="compositionally biased region" description="Pro residues" evidence="2">
    <location>
        <begin position="134"/>
        <end position="147"/>
    </location>
</feature>
<feature type="coiled-coil region" evidence="1">
    <location>
        <begin position="68"/>
        <end position="116"/>
    </location>
</feature>
<evidence type="ECO:0008006" key="5">
    <source>
        <dbReference type="Google" id="ProtNLM"/>
    </source>
</evidence>
<dbReference type="InterPro" id="IPR016024">
    <property type="entry name" value="ARM-type_fold"/>
</dbReference>
<dbReference type="GO" id="GO:0005884">
    <property type="term" value="C:actin filament"/>
    <property type="evidence" value="ECO:0007669"/>
    <property type="project" value="TreeGrafter"/>
</dbReference>
<accession>A0AAD8ZR86</accession>
<dbReference type="PRINTS" id="PR01217">
    <property type="entry name" value="PRICHEXTENSN"/>
</dbReference>
<dbReference type="PANTHER" id="PTHR45691">
    <property type="entry name" value="PROTEIN DIAPHANOUS"/>
    <property type="match status" value="1"/>
</dbReference>
<evidence type="ECO:0000256" key="1">
    <source>
        <dbReference type="SAM" id="Coils"/>
    </source>
</evidence>
<dbReference type="Gene3D" id="6.10.30.30">
    <property type="match status" value="1"/>
</dbReference>
<sequence length="387" mass="41902">MNSLSGPQYYKVIEECVSQIVLHRSGMDPDFGYRERLDVDFTVLIDQCVDKAKVEESEQRATEFSKKFDEEFSARQEAQAELQKQEEKIKELEVQISTLRSQLTIERDKLRDAEKRICESASKLYLESSRSPPSQRPPVTDPSPPSTEPHGKVATTGEFQSLQKVVAAGPGLPAPPPPPPPPPPPGAGPPPPPPCPAMMPPPPPPPPPGCGPPPPPPPPGCGPPPPPPPPGGGPPLPPPFPGAVAVPPPPPVIKLPYGLEPKKTYKPDAVMKRVNWSKIVPQEMAENCFWIKVKEEKFENPDLFAQLSLFFSSKSRGLSLHTLKGRQSFRERKTGSTPAPLPHGPVPVCQLLPTPSPTLCVPGHPASRIQDRCAPGEPPHLSSSTEL</sequence>
<dbReference type="SUPFAM" id="SSF48371">
    <property type="entry name" value="ARM repeat"/>
    <property type="match status" value="1"/>
</dbReference>
<feature type="compositionally biased region" description="Pro residues" evidence="2">
    <location>
        <begin position="172"/>
        <end position="250"/>
    </location>
</feature>
<dbReference type="GO" id="GO:0003779">
    <property type="term" value="F:actin binding"/>
    <property type="evidence" value="ECO:0007669"/>
    <property type="project" value="InterPro"/>
</dbReference>
<keyword evidence="4" id="KW-1185">Reference proteome</keyword>
<reference evidence="3" key="1">
    <citation type="submission" date="2023-03" db="EMBL/GenBank/DDBJ databases">
        <title>Electrophorus voltai genome.</title>
        <authorList>
            <person name="Bian C."/>
        </authorList>
    </citation>
    <scope>NUCLEOTIDE SEQUENCE</scope>
    <source>
        <strain evidence="3">CB-2022</strain>
        <tissue evidence="3">Muscle</tissue>
    </source>
</reference>
<gene>
    <name evidence="3" type="ORF">P4O66_003889</name>
</gene>
<comment type="caution">
    <text evidence="3">The sequence shown here is derived from an EMBL/GenBank/DDBJ whole genome shotgun (WGS) entry which is preliminary data.</text>
</comment>
<protein>
    <recommendedName>
        <fullName evidence="5">FH2 domain-containing protein</fullName>
    </recommendedName>
</protein>
<dbReference type="GO" id="GO:0030041">
    <property type="term" value="P:actin filament polymerization"/>
    <property type="evidence" value="ECO:0007669"/>
    <property type="project" value="TreeGrafter"/>
</dbReference>
<dbReference type="Gene3D" id="1.10.238.150">
    <property type="entry name" value="Formin, FH3 diaphanous domain"/>
    <property type="match status" value="1"/>
</dbReference>
<evidence type="ECO:0000313" key="3">
    <source>
        <dbReference type="EMBL" id="KAK1803952.1"/>
    </source>
</evidence>
<name>A0AAD8ZR86_9TELE</name>
<keyword evidence="1" id="KW-0175">Coiled coil</keyword>
<feature type="region of interest" description="Disordered" evidence="2">
    <location>
        <begin position="123"/>
        <end position="250"/>
    </location>
</feature>
<dbReference type="EMBL" id="JAROKS010000004">
    <property type="protein sequence ID" value="KAK1803952.1"/>
    <property type="molecule type" value="Genomic_DNA"/>
</dbReference>
<evidence type="ECO:0000313" key="4">
    <source>
        <dbReference type="Proteomes" id="UP001239994"/>
    </source>
</evidence>
<dbReference type="InterPro" id="IPR051412">
    <property type="entry name" value="Formin_Homology_Diaphanous_sf"/>
</dbReference>
<organism evidence="3 4">
    <name type="scientific">Electrophorus voltai</name>
    <dbReference type="NCBI Taxonomy" id="2609070"/>
    <lineage>
        <taxon>Eukaryota</taxon>
        <taxon>Metazoa</taxon>
        <taxon>Chordata</taxon>
        <taxon>Craniata</taxon>
        <taxon>Vertebrata</taxon>
        <taxon>Euteleostomi</taxon>
        <taxon>Actinopterygii</taxon>
        <taxon>Neopterygii</taxon>
        <taxon>Teleostei</taxon>
        <taxon>Ostariophysi</taxon>
        <taxon>Gymnotiformes</taxon>
        <taxon>Gymnotoidei</taxon>
        <taxon>Gymnotidae</taxon>
        <taxon>Electrophorus</taxon>
    </lineage>
</organism>
<dbReference type="PANTHER" id="PTHR45691:SF3">
    <property type="entry name" value="PROTEIN DIAPHANOUS HOMOLOG 2"/>
    <property type="match status" value="1"/>
</dbReference>
<dbReference type="AlphaFoldDB" id="A0AAD8ZR86"/>